<dbReference type="EMBL" id="QNRQ01000002">
    <property type="protein sequence ID" value="RBP41859.1"/>
    <property type="molecule type" value="Genomic_DNA"/>
</dbReference>
<sequence>MIVTPNFVMPNLDLEEIMHSLLESGKRTRQLWLTPDSLAFVARGREYRSEFHVNPSYEVQYSLKGDLNLHYRTPEGEEKVAFVPEGSCLFQPPLVPHSPRFAPDSFQLVIERARMPGEIDRFHWFCPNCDHFLHEERYTVDDYKADPVSRAYDNFYGSEEFRTCDKCHTVMPVPEQWAAQA</sequence>
<keyword evidence="4" id="KW-0479">Metal-binding</keyword>
<dbReference type="PANTHER" id="PTHR15497:SF1">
    <property type="entry name" value="3-HYDROXYANTHRANILATE 3,4-DIOXYGENASE"/>
    <property type="match status" value="1"/>
</dbReference>
<keyword evidence="3" id="KW-0662">Pyridine nucleotide biosynthesis</keyword>
<evidence type="ECO:0000256" key="7">
    <source>
        <dbReference type="ARBA" id="ARBA00023004"/>
    </source>
</evidence>
<comment type="caution">
    <text evidence="8">The sequence shown here is derived from an EMBL/GenBank/DDBJ whole genome shotgun (WGS) entry which is preliminary data.</text>
</comment>
<dbReference type="AlphaFoldDB" id="A0A366HH15"/>
<dbReference type="Gene3D" id="2.60.120.10">
    <property type="entry name" value="Jelly Rolls"/>
    <property type="match status" value="1"/>
</dbReference>
<keyword evidence="5 8" id="KW-0223">Dioxygenase</keyword>
<evidence type="ECO:0000256" key="2">
    <source>
        <dbReference type="ARBA" id="ARBA00002752"/>
    </source>
</evidence>
<protein>
    <submittedName>
        <fullName evidence="8">3-hydroxyanthranilate 3,4-dioxygenase</fullName>
    </submittedName>
</protein>
<dbReference type="RefSeq" id="WP_113932101.1">
    <property type="nucleotide sequence ID" value="NZ_JACCEU010000002.1"/>
</dbReference>
<dbReference type="CDD" id="cd06123">
    <property type="entry name" value="cupin_HAO"/>
    <property type="match status" value="1"/>
</dbReference>
<dbReference type="GO" id="GO:0005506">
    <property type="term" value="F:iron ion binding"/>
    <property type="evidence" value="ECO:0007669"/>
    <property type="project" value="InterPro"/>
</dbReference>
<dbReference type="PANTHER" id="PTHR15497">
    <property type="entry name" value="3-HYDROXYANTHRANILATE 3,4-DIOXYGENASE"/>
    <property type="match status" value="1"/>
</dbReference>
<keyword evidence="6" id="KW-0560">Oxidoreductase</keyword>
<organism evidence="8 9">
    <name type="scientific">Eoetvoesiella caeni</name>
    <dbReference type="NCBI Taxonomy" id="645616"/>
    <lineage>
        <taxon>Bacteria</taxon>
        <taxon>Pseudomonadati</taxon>
        <taxon>Pseudomonadota</taxon>
        <taxon>Betaproteobacteria</taxon>
        <taxon>Burkholderiales</taxon>
        <taxon>Alcaligenaceae</taxon>
        <taxon>Eoetvoesiella</taxon>
    </lineage>
</organism>
<comment type="cofactor">
    <cofactor evidence="1">
        <name>Fe(2+)</name>
        <dbReference type="ChEBI" id="CHEBI:29033"/>
    </cofactor>
</comment>
<dbReference type="InterPro" id="IPR010329">
    <property type="entry name" value="3hydroanth_dOase"/>
</dbReference>
<keyword evidence="9" id="KW-1185">Reference proteome</keyword>
<evidence type="ECO:0000256" key="1">
    <source>
        <dbReference type="ARBA" id="ARBA00001954"/>
    </source>
</evidence>
<evidence type="ECO:0000313" key="8">
    <source>
        <dbReference type="EMBL" id="RBP41859.1"/>
    </source>
</evidence>
<gene>
    <name evidence="8" type="ORF">DFR37_102238</name>
</gene>
<evidence type="ECO:0000256" key="6">
    <source>
        <dbReference type="ARBA" id="ARBA00023002"/>
    </source>
</evidence>
<evidence type="ECO:0000256" key="5">
    <source>
        <dbReference type="ARBA" id="ARBA00022964"/>
    </source>
</evidence>
<evidence type="ECO:0000313" key="9">
    <source>
        <dbReference type="Proteomes" id="UP000253628"/>
    </source>
</evidence>
<evidence type="ECO:0000256" key="4">
    <source>
        <dbReference type="ARBA" id="ARBA00022723"/>
    </source>
</evidence>
<name>A0A366HH15_9BURK</name>
<dbReference type="Pfam" id="PF06052">
    <property type="entry name" value="3-HAO"/>
    <property type="match status" value="1"/>
</dbReference>
<comment type="function">
    <text evidence="2">Catalyzes the oxidative ring opening of 3-hydroxyanthranilate to 2-amino-3-carboxymuconate semialdehyde, which spontaneously cyclizes to quinolinate.</text>
</comment>
<dbReference type="SUPFAM" id="SSF51182">
    <property type="entry name" value="RmlC-like cupins"/>
    <property type="match status" value="1"/>
</dbReference>
<dbReference type="GO" id="GO:0019363">
    <property type="term" value="P:pyridine nucleotide biosynthetic process"/>
    <property type="evidence" value="ECO:0007669"/>
    <property type="project" value="UniProtKB-KW"/>
</dbReference>
<dbReference type="Proteomes" id="UP000253628">
    <property type="component" value="Unassembled WGS sequence"/>
</dbReference>
<dbReference type="OrthoDB" id="5002379at2"/>
<reference evidence="8 9" key="1">
    <citation type="submission" date="2018-06" db="EMBL/GenBank/DDBJ databases">
        <title>Genomic Encyclopedia of Type Strains, Phase IV (KMG-IV): sequencing the most valuable type-strain genomes for metagenomic binning, comparative biology and taxonomic classification.</title>
        <authorList>
            <person name="Goeker M."/>
        </authorList>
    </citation>
    <scope>NUCLEOTIDE SEQUENCE [LARGE SCALE GENOMIC DNA]</scope>
    <source>
        <strain evidence="8 9">DSM 25520</strain>
    </source>
</reference>
<accession>A0A366HH15</accession>
<keyword evidence="7" id="KW-0408">Iron</keyword>
<evidence type="ECO:0000256" key="3">
    <source>
        <dbReference type="ARBA" id="ARBA00022642"/>
    </source>
</evidence>
<dbReference type="InterPro" id="IPR014710">
    <property type="entry name" value="RmlC-like_jellyroll"/>
</dbReference>
<dbReference type="GO" id="GO:0000334">
    <property type="term" value="F:3-hydroxyanthranilate 3,4-dioxygenase activity"/>
    <property type="evidence" value="ECO:0007669"/>
    <property type="project" value="InterPro"/>
</dbReference>
<dbReference type="InterPro" id="IPR011051">
    <property type="entry name" value="RmlC_Cupin_sf"/>
</dbReference>
<proteinExistence type="predicted"/>